<evidence type="ECO:0000313" key="3">
    <source>
        <dbReference type="Proteomes" id="UP001054945"/>
    </source>
</evidence>
<dbReference type="Proteomes" id="UP001054945">
    <property type="component" value="Unassembled WGS sequence"/>
</dbReference>
<comment type="caution">
    <text evidence="2">The sequence shown here is derived from an EMBL/GenBank/DDBJ whole genome shotgun (WGS) entry which is preliminary data.</text>
</comment>
<sequence length="134" mass="15274">MKKLIESIRRLDPVDLRARKPKRGSEKRTLSHQRRKRRFAEVQRMWDLIPDKLAKLVLDGEGAKAFPDAEEAFKHFKKLFEAPNDRCVPLDFVRRANDCQPPKPITEQEVLAVIKRCRGKGAAGPDGRGSQSGT</sequence>
<dbReference type="EMBL" id="BPLR01005987">
    <property type="protein sequence ID" value="GIY06675.1"/>
    <property type="molecule type" value="Genomic_DNA"/>
</dbReference>
<proteinExistence type="predicted"/>
<protein>
    <submittedName>
        <fullName evidence="2">Uncharacterized protein</fullName>
    </submittedName>
</protein>
<feature type="region of interest" description="Disordered" evidence="1">
    <location>
        <begin position="16"/>
        <end position="35"/>
    </location>
</feature>
<dbReference type="AlphaFoldDB" id="A0AAV4QB76"/>
<name>A0AAV4QB76_CAEEX</name>
<evidence type="ECO:0000313" key="2">
    <source>
        <dbReference type="EMBL" id="GIY06675.1"/>
    </source>
</evidence>
<feature type="compositionally biased region" description="Basic and acidic residues" evidence="1">
    <location>
        <begin position="16"/>
        <end position="29"/>
    </location>
</feature>
<keyword evidence="3" id="KW-1185">Reference proteome</keyword>
<reference evidence="2 3" key="1">
    <citation type="submission" date="2021-06" db="EMBL/GenBank/DDBJ databases">
        <title>Caerostris extrusa draft genome.</title>
        <authorList>
            <person name="Kono N."/>
            <person name="Arakawa K."/>
        </authorList>
    </citation>
    <scope>NUCLEOTIDE SEQUENCE [LARGE SCALE GENOMIC DNA]</scope>
</reference>
<gene>
    <name evidence="2" type="primary">AVEN_15042_1</name>
    <name evidence="2" type="ORF">CEXT_245231</name>
</gene>
<accession>A0AAV4QB76</accession>
<evidence type="ECO:0000256" key="1">
    <source>
        <dbReference type="SAM" id="MobiDB-lite"/>
    </source>
</evidence>
<organism evidence="2 3">
    <name type="scientific">Caerostris extrusa</name>
    <name type="common">Bark spider</name>
    <name type="synonym">Caerostris bankana</name>
    <dbReference type="NCBI Taxonomy" id="172846"/>
    <lineage>
        <taxon>Eukaryota</taxon>
        <taxon>Metazoa</taxon>
        <taxon>Ecdysozoa</taxon>
        <taxon>Arthropoda</taxon>
        <taxon>Chelicerata</taxon>
        <taxon>Arachnida</taxon>
        <taxon>Araneae</taxon>
        <taxon>Araneomorphae</taxon>
        <taxon>Entelegynae</taxon>
        <taxon>Araneoidea</taxon>
        <taxon>Araneidae</taxon>
        <taxon>Caerostris</taxon>
    </lineage>
</organism>